<proteinExistence type="predicted"/>
<dbReference type="Proteomes" id="UP001055879">
    <property type="component" value="Linkage Group LG03"/>
</dbReference>
<evidence type="ECO:0000313" key="1">
    <source>
        <dbReference type="EMBL" id="KAI3746951.1"/>
    </source>
</evidence>
<reference evidence="1 2" key="2">
    <citation type="journal article" date="2022" name="Mol. Ecol. Resour.">
        <title>The genomes of chicory, endive, great burdock and yacon provide insights into Asteraceae paleo-polyploidization history and plant inulin production.</title>
        <authorList>
            <person name="Fan W."/>
            <person name="Wang S."/>
            <person name="Wang H."/>
            <person name="Wang A."/>
            <person name="Jiang F."/>
            <person name="Liu H."/>
            <person name="Zhao H."/>
            <person name="Xu D."/>
            <person name="Zhang Y."/>
        </authorList>
    </citation>
    <scope>NUCLEOTIDE SEQUENCE [LARGE SCALE GENOMIC DNA]</scope>
    <source>
        <strain evidence="2">cv. Niubang</strain>
    </source>
</reference>
<reference evidence="2" key="1">
    <citation type="journal article" date="2022" name="Mol. Ecol. Resour.">
        <title>The genomes of chicory, endive, great burdock and yacon provide insights into Asteraceae palaeo-polyploidization history and plant inulin production.</title>
        <authorList>
            <person name="Fan W."/>
            <person name="Wang S."/>
            <person name="Wang H."/>
            <person name="Wang A."/>
            <person name="Jiang F."/>
            <person name="Liu H."/>
            <person name="Zhao H."/>
            <person name="Xu D."/>
            <person name="Zhang Y."/>
        </authorList>
    </citation>
    <scope>NUCLEOTIDE SEQUENCE [LARGE SCALE GENOMIC DNA]</scope>
    <source>
        <strain evidence="2">cv. Niubang</strain>
    </source>
</reference>
<comment type="caution">
    <text evidence="1">The sequence shown here is derived from an EMBL/GenBank/DDBJ whole genome shotgun (WGS) entry which is preliminary data.</text>
</comment>
<gene>
    <name evidence="1" type="ORF">L6452_09393</name>
</gene>
<evidence type="ECO:0000313" key="2">
    <source>
        <dbReference type="Proteomes" id="UP001055879"/>
    </source>
</evidence>
<sequence>MNMIVGSLFCSIWNVSSKKLLRGSERKKDLSMYPDYQFGKQWFHPEEASNLRVRIHNLLVEEFKTAKESSAKC</sequence>
<keyword evidence="2" id="KW-1185">Reference proteome</keyword>
<name>A0ACB9DL32_ARCLA</name>
<protein>
    <submittedName>
        <fullName evidence="1">Uncharacterized protein</fullName>
    </submittedName>
</protein>
<organism evidence="1 2">
    <name type="scientific">Arctium lappa</name>
    <name type="common">Greater burdock</name>
    <name type="synonym">Lappa major</name>
    <dbReference type="NCBI Taxonomy" id="4217"/>
    <lineage>
        <taxon>Eukaryota</taxon>
        <taxon>Viridiplantae</taxon>
        <taxon>Streptophyta</taxon>
        <taxon>Embryophyta</taxon>
        <taxon>Tracheophyta</taxon>
        <taxon>Spermatophyta</taxon>
        <taxon>Magnoliopsida</taxon>
        <taxon>eudicotyledons</taxon>
        <taxon>Gunneridae</taxon>
        <taxon>Pentapetalae</taxon>
        <taxon>asterids</taxon>
        <taxon>campanulids</taxon>
        <taxon>Asterales</taxon>
        <taxon>Asteraceae</taxon>
        <taxon>Carduoideae</taxon>
        <taxon>Cardueae</taxon>
        <taxon>Arctiinae</taxon>
        <taxon>Arctium</taxon>
    </lineage>
</organism>
<dbReference type="EMBL" id="CM042049">
    <property type="protein sequence ID" value="KAI3746951.1"/>
    <property type="molecule type" value="Genomic_DNA"/>
</dbReference>
<accession>A0ACB9DL32</accession>